<protein>
    <submittedName>
        <fullName evidence="2">Uncharacterized protein</fullName>
    </submittedName>
</protein>
<gene>
    <name evidence="2" type="ORF">LCGC14_1689890</name>
</gene>
<sequence length="99" mass="11233">MNDNQARCLAYLAEHSTNWVGFGARIQGHVLGLPKDIPLSNAEAEEMLAQGWVAARYYPNLPGVPFYKETDEGMRAASWYSPKEEKTPPRARKRPSRRD</sequence>
<reference evidence="2" key="1">
    <citation type="journal article" date="2015" name="Nature">
        <title>Complex archaea that bridge the gap between prokaryotes and eukaryotes.</title>
        <authorList>
            <person name="Spang A."/>
            <person name="Saw J.H."/>
            <person name="Jorgensen S.L."/>
            <person name="Zaremba-Niedzwiedzka K."/>
            <person name="Martijn J."/>
            <person name="Lind A.E."/>
            <person name="van Eijk R."/>
            <person name="Schleper C."/>
            <person name="Guy L."/>
            <person name="Ettema T.J."/>
        </authorList>
    </citation>
    <scope>NUCLEOTIDE SEQUENCE</scope>
</reference>
<accession>A0A0F9K1R8</accession>
<proteinExistence type="predicted"/>
<dbReference type="EMBL" id="LAZR01014766">
    <property type="protein sequence ID" value="KKM16043.1"/>
    <property type="molecule type" value="Genomic_DNA"/>
</dbReference>
<feature type="compositionally biased region" description="Basic residues" evidence="1">
    <location>
        <begin position="89"/>
        <end position="99"/>
    </location>
</feature>
<feature type="region of interest" description="Disordered" evidence="1">
    <location>
        <begin position="77"/>
        <end position="99"/>
    </location>
</feature>
<evidence type="ECO:0000256" key="1">
    <source>
        <dbReference type="SAM" id="MobiDB-lite"/>
    </source>
</evidence>
<dbReference type="AlphaFoldDB" id="A0A0F9K1R8"/>
<comment type="caution">
    <text evidence="2">The sequence shown here is derived from an EMBL/GenBank/DDBJ whole genome shotgun (WGS) entry which is preliminary data.</text>
</comment>
<name>A0A0F9K1R8_9ZZZZ</name>
<evidence type="ECO:0000313" key="2">
    <source>
        <dbReference type="EMBL" id="KKM16043.1"/>
    </source>
</evidence>
<organism evidence="2">
    <name type="scientific">marine sediment metagenome</name>
    <dbReference type="NCBI Taxonomy" id="412755"/>
    <lineage>
        <taxon>unclassified sequences</taxon>
        <taxon>metagenomes</taxon>
        <taxon>ecological metagenomes</taxon>
    </lineage>
</organism>